<feature type="region of interest" description="Disordered" evidence="1">
    <location>
        <begin position="1"/>
        <end position="53"/>
    </location>
</feature>
<dbReference type="AlphaFoldDB" id="A0A4U8UPN4"/>
<feature type="compositionally biased region" description="Basic and acidic residues" evidence="1">
    <location>
        <begin position="24"/>
        <end position="38"/>
    </location>
</feature>
<protein>
    <submittedName>
        <fullName evidence="2">Uncharacterized protein</fullName>
    </submittedName>
</protein>
<reference evidence="2 3" key="1">
    <citation type="journal article" date="2015" name="Genome Biol.">
        <title>Comparative genomics of Steinernema reveals deeply conserved gene regulatory networks.</title>
        <authorList>
            <person name="Dillman A.R."/>
            <person name="Macchietto M."/>
            <person name="Porter C.F."/>
            <person name="Rogers A."/>
            <person name="Williams B."/>
            <person name="Antoshechkin I."/>
            <person name="Lee M.M."/>
            <person name="Goodwin Z."/>
            <person name="Lu X."/>
            <person name="Lewis E.E."/>
            <person name="Goodrich-Blair H."/>
            <person name="Stock S.P."/>
            <person name="Adams B.J."/>
            <person name="Sternberg P.W."/>
            <person name="Mortazavi A."/>
        </authorList>
    </citation>
    <scope>NUCLEOTIDE SEQUENCE [LARGE SCALE GENOMIC DNA]</scope>
    <source>
        <strain evidence="2 3">ALL</strain>
    </source>
</reference>
<dbReference type="Proteomes" id="UP000298663">
    <property type="component" value="Unassembled WGS sequence"/>
</dbReference>
<gene>
    <name evidence="2" type="ORF">L596_001222</name>
</gene>
<evidence type="ECO:0000313" key="2">
    <source>
        <dbReference type="EMBL" id="TMS33488.1"/>
    </source>
</evidence>
<evidence type="ECO:0000313" key="3">
    <source>
        <dbReference type="Proteomes" id="UP000298663"/>
    </source>
</evidence>
<sequence>MSLSKNTAGPKISVAGATDQTDTETERQTYTHIAKTDQRVAAPRRARKREREQTTQFDLQTVLSSFVSCCCSGALLIREISKRDSRLKWKPVLDL</sequence>
<proteinExistence type="predicted"/>
<keyword evidence="3" id="KW-1185">Reference proteome</keyword>
<comment type="caution">
    <text evidence="2">The sequence shown here is derived from an EMBL/GenBank/DDBJ whole genome shotgun (WGS) entry which is preliminary data.</text>
</comment>
<dbReference type="EMBL" id="AZBU02000001">
    <property type="protein sequence ID" value="TMS33488.1"/>
    <property type="molecule type" value="Genomic_DNA"/>
</dbReference>
<reference evidence="2 3" key="2">
    <citation type="journal article" date="2019" name="G3 (Bethesda)">
        <title>Hybrid Assembly of the Genome of the Entomopathogenic Nematode Steinernema carpocapsae Identifies the X-Chromosome.</title>
        <authorList>
            <person name="Serra L."/>
            <person name="Macchietto M."/>
            <person name="Macias-Munoz A."/>
            <person name="McGill C.J."/>
            <person name="Rodriguez I.M."/>
            <person name="Rodriguez B."/>
            <person name="Murad R."/>
            <person name="Mortazavi A."/>
        </authorList>
    </citation>
    <scope>NUCLEOTIDE SEQUENCE [LARGE SCALE GENOMIC DNA]</scope>
    <source>
        <strain evidence="2 3">ALL</strain>
    </source>
</reference>
<accession>A0A4U8UPN4</accession>
<organism evidence="2 3">
    <name type="scientific">Steinernema carpocapsae</name>
    <name type="common">Entomopathogenic nematode</name>
    <dbReference type="NCBI Taxonomy" id="34508"/>
    <lineage>
        <taxon>Eukaryota</taxon>
        <taxon>Metazoa</taxon>
        <taxon>Ecdysozoa</taxon>
        <taxon>Nematoda</taxon>
        <taxon>Chromadorea</taxon>
        <taxon>Rhabditida</taxon>
        <taxon>Tylenchina</taxon>
        <taxon>Panagrolaimomorpha</taxon>
        <taxon>Strongyloidoidea</taxon>
        <taxon>Steinernematidae</taxon>
        <taxon>Steinernema</taxon>
    </lineage>
</organism>
<name>A0A4U8UPN4_STECR</name>
<evidence type="ECO:0000256" key="1">
    <source>
        <dbReference type="SAM" id="MobiDB-lite"/>
    </source>
</evidence>